<dbReference type="GO" id="GO:0005643">
    <property type="term" value="C:nuclear pore"/>
    <property type="evidence" value="ECO:0007669"/>
    <property type="project" value="TreeGrafter"/>
</dbReference>
<dbReference type="InterPro" id="IPR011989">
    <property type="entry name" value="ARM-like"/>
</dbReference>
<feature type="domain" description="Importin N-terminal" evidence="2">
    <location>
        <begin position="29"/>
        <end position="87"/>
    </location>
</feature>
<dbReference type="InterPro" id="IPR001494">
    <property type="entry name" value="Importin-beta_N"/>
</dbReference>
<dbReference type="Pfam" id="PF03810">
    <property type="entry name" value="IBN_N"/>
    <property type="match status" value="1"/>
</dbReference>
<keyword evidence="1" id="KW-0539">Nucleus</keyword>
<evidence type="ECO:0000313" key="4">
    <source>
        <dbReference type="Proteomes" id="UP001157006"/>
    </source>
</evidence>
<dbReference type="GO" id="GO:0006886">
    <property type="term" value="P:intracellular protein transport"/>
    <property type="evidence" value="ECO:0007669"/>
    <property type="project" value="InterPro"/>
</dbReference>
<keyword evidence="1" id="KW-0820">tRNA-binding</keyword>
<evidence type="ECO:0000259" key="2">
    <source>
        <dbReference type="Pfam" id="PF03810"/>
    </source>
</evidence>
<sequence length="114" mass="12978">MDDLEKGILIMFDESGAIDDELKIKAKSYCTDIREKPSVCRLCIQKLCSSNLVQVQFWCLQTLHEVIRTRYSTITPEEKNVIRGTVFSIVCLEDKNPTRVLQGPAFIKNKLAQG</sequence>
<comment type="subcellular location">
    <subcellularLocation>
        <location evidence="1">Nucleus</location>
    </subcellularLocation>
    <subcellularLocation>
        <location evidence="1">Cytoplasm</location>
    </subcellularLocation>
    <text evidence="1">Shuttles between the nucleus and the cytoplasm.</text>
</comment>
<dbReference type="SUPFAM" id="SSF48371">
    <property type="entry name" value="ARM repeat"/>
    <property type="match status" value="1"/>
</dbReference>
<comment type="function">
    <text evidence="1">tRNA nucleus export receptor which facilitates tRNA translocation across the nuclear pore complex.</text>
</comment>
<organism evidence="3 4">
    <name type="scientific">Vicia faba</name>
    <name type="common">Broad bean</name>
    <name type="synonym">Faba vulgaris</name>
    <dbReference type="NCBI Taxonomy" id="3906"/>
    <lineage>
        <taxon>Eukaryota</taxon>
        <taxon>Viridiplantae</taxon>
        <taxon>Streptophyta</taxon>
        <taxon>Embryophyta</taxon>
        <taxon>Tracheophyta</taxon>
        <taxon>Spermatophyta</taxon>
        <taxon>Magnoliopsida</taxon>
        <taxon>eudicotyledons</taxon>
        <taxon>Gunneridae</taxon>
        <taxon>Pentapetalae</taxon>
        <taxon>rosids</taxon>
        <taxon>fabids</taxon>
        <taxon>Fabales</taxon>
        <taxon>Fabaceae</taxon>
        <taxon>Papilionoideae</taxon>
        <taxon>50 kb inversion clade</taxon>
        <taxon>NPAAA clade</taxon>
        <taxon>Hologalegina</taxon>
        <taxon>IRL clade</taxon>
        <taxon>Fabeae</taxon>
        <taxon>Vicia</taxon>
    </lineage>
</organism>
<keyword evidence="4" id="KW-1185">Reference proteome</keyword>
<keyword evidence="1" id="KW-0694">RNA-binding</keyword>
<keyword evidence="1" id="KW-0963">Cytoplasm</keyword>
<dbReference type="PANTHER" id="PTHR15952:SF11">
    <property type="entry name" value="EXPORTIN-T"/>
    <property type="match status" value="1"/>
</dbReference>
<comment type="similarity">
    <text evidence="1">Belongs to the exportin family.</text>
</comment>
<dbReference type="GO" id="GO:0071528">
    <property type="term" value="P:tRNA re-export from nucleus"/>
    <property type="evidence" value="ECO:0007669"/>
    <property type="project" value="UniProtKB-UniRule"/>
</dbReference>
<dbReference type="GO" id="GO:0005737">
    <property type="term" value="C:cytoplasm"/>
    <property type="evidence" value="ECO:0007669"/>
    <property type="project" value="UniProtKB-SubCell"/>
</dbReference>
<dbReference type="Gene3D" id="1.25.10.10">
    <property type="entry name" value="Leucine-rich Repeat Variant"/>
    <property type="match status" value="1"/>
</dbReference>
<protein>
    <recommendedName>
        <fullName evidence="1">Exportin-T</fullName>
    </recommendedName>
    <alternativeName>
        <fullName evidence="1">Exportin(tRNA)</fullName>
    </alternativeName>
    <alternativeName>
        <fullName evidence="1">tRNA exportin</fullName>
    </alternativeName>
</protein>
<gene>
    <name evidence="3" type="ORF">VFH_V198240</name>
</gene>
<reference evidence="3 4" key="1">
    <citation type="submission" date="2023-01" db="EMBL/GenBank/DDBJ databases">
        <authorList>
            <person name="Kreplak J."/>
        </authorList>
    </citation>
    <scope>NUCLEOTIDE SEQUENCE [LARGE SCALE GENOMIC DNA]</scope>
</reference>
<accession>A0AAV1B2Z2</accession>
<dbReference type="GO" id="GO:0000049">
    <property type="term" value="F:tRNA binding"/>
    <property type="evidence" value="ECO:0007669"/>
    <property type="project" value="UniProtKB-UniRule"/>
</dbReference>
<dbReference type="Proteomes" id="UP001157006">
    <property type="component" value="Chromosome 5"/>
</dbReference>
<dbReference type="InterPro" id="IPR016024">
    <property type="entry name" value="ARM-type_fold"/>
</dbReference>
<dbReference type="EMBL" id="OX451740">
    <property type="protein sequence ID" value="CAI8615828.1"/>
    <property type="molecule type" value="Genomic_DNA"/>
</dbReference>
<proteinExistence type="inferred from homology"/>
<dbReference type="AlphaFoldDB" id="A0AAV1B2Z2"/>
<name>A0AAV1B2Z2_VICFA</name>
<evidence type="ECO:0000256" key="1">
    <source>
        <dbReference type="RuleBase" id="RU366037"/>
    </source>
</evidence>
<dbReference type="InterPro" id="IPR040017">
    <property type="entry name" value="XPOT"/>
</dbReference>
<dbReference type="GO" id="GO:0016363">
    <property type="term" value="C:nuclear matrix"/>
    <property type="evidence" value="ECO:0007669"/>
    <property type="project" value="TreeGrafter"/>
</dbReference>
<evidence type="ECO:0000313" key="3">
    <source>
        <dbReference type="EMBL" id="CAI8615828.1"/>
    </source>
</evidence>
<keyword evidence="1" id="KW-0813">Transport</keyword>
<dbReference type="GO" id="GO:0031267">
    <property type="term" value="F:small GTPase binding"/>
    <property type="evidence" value="ECO:0007669"/>
    <property type="project" value="InterPro"/>
</dbReference>
<dbReference type="PANTHER" id="PTHR15952">
    <property type="entry name" value="EXPORTIN-T/LOS1"/>
    <property type="match status" value="1"/>
</dbReference>